<name>A0A0V8QB18_9FIRM</name>
<dbReference type="Pfam" id="PF07892">
    <property type="entry name" value="DUF1667"/>
    <property type="match status" value="1"/>
</dbReference>
<accession>A0A0V8QB18</accession>
<reference evidence="1 2" key="1">
    <citation type="submission" date="2015-11" db="EMBL/GenBank/DDBJ databases">
        <title>Butyribacter intestini gen. nov., sp. nov., a butyric acid-producing bacterium of the family Lachnospiraceae isolated from the human faeces.</title>
        <authorList>
            <person name="Zou Y."/>
            <person name="Xue W."/>
            <person name="Luo G."/>
            <person name="Lv M."/>
        </authorList>
    </citation>
    <scope>NUCLEOTIDE SEQUENCE [LARGE SCALE GENOMIC DNA]</scope>
    <source>
        <strain evidence="1 2">ACET-33324</strain>
    </source>
</reference>
<dbReference type="EMBL" id="LNAM01000202">
    <property type="protein sequence ID" value="KSV57746.1"/>
    <property type="molecule type" value="Genomic_DNA"/>
</dbReference>
<dbReference type="Proteomes" id="UP000054874">
    <property type="component" value="Unassembled WGS sequence"/>
</dbReference>
<dbReference type="PANTHER" id="PTHR39450">
    <property type="entry name" value="MOLYBDOPTERIN OXIDOREDUCTASE, 4FE-4S CLUSTER-BINDING SUBUNIT"/>
    <property type="match status" value="1"/>
</dbReference>
<keyword evidence="2" id="KW-1185">Reference proteome</keyword>
<dbReference type="OrthoDB" id="9811531at2"/>
<evidence type="ECO:0000313" key="2">
    <source>
        <dbReference type="Proteomes" id="UP000054874"/>
    </source>
</evidence>
<dbReference type="STRING" id="290052.ASU35_15305"/>
<dbReference type="InterPro" id="IPR036593">
    <property type="entry name" value="CPE0013-like_sf"/>
</dbReference>
<proteinExistence type="predicted"/>
<protein>
    <submittedName>
        <fullName evidence="1">Molybdopterin oxidoreductase</fullName>
    </submittedName>
</protein>
<dbReference type="InterPro" id="IPR012460">
    <property type="entry name" value="DUF1667"/>
</dbReference>
<dbReference type="SUPFAM" id="SSF160148">
    <property type="entry name" value="CPE0013-like"/>
    <property type="match status" value="1"/>
</dbReference>
<dbReference type="AlphaFoldDB" id="A0A0V8QB18"/>
<dbReference type="Gene3D" id="3.10.530.10">
    <property type="entry name" value="CPE0013-like"/>
    <property type="match status" value="1"/>
</dbReference>
<organism evidence="1 2">
    <name type="scientific">Acetivibrio ethanolgignens</name>
    <dbReference type="NCBI Taxonomy" id="290052"/>
    <lineage>
        <taxon>Bacteria</taxon>
        <taxon>Bacillati</taxon>
        <taxon>Bacillota</taxon>
        <taxon>Clostridia</taxon>
        <taxon>Eubacteriales</taxon>
        <taxon>Oscillospiraceae</taxon>
        <taxon>Acetivibrio</taxon>
    </lineage>
</organism>
<evidence type="ECO:0000313" key="1">
    <source>
        <dbReference type="EMBL" id="KSV57746.1"/>
    </source>
</evidence>
<comment type="caution">
    <text evidence="1">The sequence shown here is derived from an EMBL/GenBank/DDBJ whole genome shotgun (WGS) entry which is preliminary data.</text>
</comment>
<gene>
    <name evidence="1" type="ORF">ASU35_15305</name>
</gene>
<sequence>MREMTCIVCPNGCRLQVDNSSEEILVSGNQCKRGRAFAITELTHPMRTICSTVATCFPETPVVPVRVSAEIPKERIFDVMKEINKVKVMERLGTGDVVIPDVLGLGVDVIITSDRLKEN</sequence>
<dbReference type="PANTHER" id="PTHR39450:SF1">
    <property type="entry name" value="DUF1667 DOMAIN-CONTAINING PROTEIN"/>
    <property type="match status" value="1"/>
</dbReference>